<dbReference type="Gene3D" id="3.30.559.10">
    <property type="entry name" value="Chloramphenicol acetyltransferase-like domain"/>
    <property type="match status" value="4"/>
</dbReference>
<feature type="domain" description="Carrier" evidence="7">
    <location>
        <begin position="956"/>
        <end position="1030"/>
    </location>
</feature>
<organism evidence="8 9">
    <name type="scientific">Nocardia donostiensis</name>
    <dbReference type="NCBI Taxonomy" id="1538463"/>
    <lineage>
        <taxon>Bacteria</taxon>
        <taxon>Bacillati</taxon>
        <taxon>Actinomycetota</taxon>
        <taxon>Actinomycetes</taxon>
        <taxon>Mycobacteriales</taxon>
        <taxon>Nocardiaceae</taxon>
        <taxon>Nocardia</taxon>
    </lineage>
</organism>
<feature type="region of interest" description="Disordered" evidence="6">
    <location>
        <begin position="432"/>
        <end position="457"/>
    </location>
</feature>
<dbReference type="CDD" id="cd17643">
    <property type="entry name" value="A_NRPS_Cytc1-like"/>
    <property type="match status" value="1"/>
</dbReference>
<keyword evidence="3" id="KW-0597">Phosphoprotein</keyword>
<keyword evidence="4" id="KW-0677">Repeat</keyword>
<protein>
    <recommendedName>
        <fullName evidence="7">Carrier domain-containing protein</fullName>
    </recommendedName>
</protein>
<dbReference type="NCBIfam" id="TIGR01733">
    <property type="entry name" value="AA-adenyl-dom"/>
    <property type="match status" value="2"/>
</dbReference>
<keyword evidence="2" id="KW-0596">Phosphopantetheine</keyword>
<name>A0A1W0B904_9NOCA</name>
<evidence type="ECO:0000256" key="3">
    <source>
        <dbReference type="ARBA" id="ARBA00022553"/>
    </source>
</evidence>
<dbReference type="PANTHER" id="PTHR45527:SF14">
    <property type="entry name" value="PLIPASTATIN SYNTHASE SUBUNIT B"/>
    <property type="match status" value="1"/>
</dbReference>
<dbReference type="Gene3D" id="3.30.559.30">
    <property type="entry name" value="Nonribosomal peptide synthetase, condensation domain"/>
    <property type="match status" value="4"/>
</dbReference>
<evidence type="ECO:0000256" key="1">
    <source>
        <dbReference type="ARBA" id="ARBA00001957"/>
    </source>
</evidence>
<dbReference type="InterPro" id="IPR006162">
    <property type="entry name" value="Ppantetheine_attach_site"/>
</dbReference>
<dbReference type="Pfam" id="PF00550">
    <property type="entry name" value="PP-binding"/>
    <property type="match status" value="2"/>
</dbReference>
<dbReference type="CDD" id="cd19540">
    <property type="entry name" value="LCL_NRPS-like"/>
    <property type="match status" value="1"/>
</dbReference>
<dbReference type="NCBIfam" id="TIGR01720">
    <property type="entry name" value="NRPS-para261"/>
    <property type="match status" value="1"/>
</dbReference>
<dbReference type="SUPFAM" id="SSF47336">
    <property type="entry name" value="ACP-like"/>
    <property type="match status" value="2"/>
</dbReference>
<feature type="region of interest" description="Disordered" evidence="6">
    <location>
        <begin position="2491"/>
        <end position="2512"/>
    </location>
</feature>
<dbReference type="InterPro" id="IPR042099">
    <property type="entry name" value="ANL_N_sf"/>
</dbReference>
<dbReference type="SUPFAM" id="SSF56801">
    <property type="entry name" value="Acetyl-CoA synthetase-like"/>
    <property type="match status" value="2"/>
</dbReference>
<sequence>MTAWPLTAGQQEIWLAHELDDTGSRSIVGGYVHIHGRMDTEIFERAVRIVIAGSETLRVRIDGNTQIVEELPDWPLERDRFRTVTEAELRLYTELNRPFDLGRAPLFEQRLLDVGDAGYLWFVKAHHIVLDGAAFAALLRRVAAVYTELSSGREVTGGVFDRVEALIAEDNRYRESERFRTDREFWSDRLAGVPEPPMFAEGPVRPGPPAYLRRTGDLSASAWRDLRERGERWGAGWPALVLSAAAALLHADTGARTVGLGLTVPAKRSRTALGMTANVVPLRLDVDPAETVAALTRAVRAESLIVLRHQRYRLADMLADTSAAGGERRLVGPVVNILPHQRNVMFGPYPATLHDMSAGRTDDFTISVYEGQPRLRVAFDSTTARFRETDLAAQHDRFLSALRAVARAPDEMTVGRLRFDIASDEQAQPVSTVLSHGPHAPHHRGAARQSSPAVVPDEPEAERTLVSWFTHSVRAHGSAPALTCGAETLTYAELDERSDLLARRIAATGAGPGAFVAIALPRSAELVVAVVAVLKTGAAYVPVDPSNPAERIRTILHDCAPALVVTTSEVLLPAVTAPVLAVDELREDIPAAPVRPPRPADPAYVIYTSGSTGKPKGVLVTHANVVRLFTRTQEWFGFGPDDVWSLFHSVAFDFSVWEIWGPLLYGGRLVIVDTDTARSPADFRELLAAEGVTVLNQTPSAFGMLVEADMRCPAAELAVRWVILGGEVIEPHRLAAWYERHPARPVVDMYGTTETTVFSTGYVVDAHTRADLIGRPIPDTTVYLLDAALRPVPAGVPGELYIAGPGVAGTYLRRRGLTAARFVAVPGGPPGTVMYRSGDIARRIDGVLEYLGRADRQVKIRGFRIERGEVEAALHALPEVSAAAVLVDDTPRLVAYVVSELDTSVIRDQIATSLPAHTLPSAVVAVPELPLTGSGKLDERRLLALAPSSATGATDGPRTELETRLHRLFTEVLDRDDFGVDDRFFAIGGDSILAIRLINRARTAGLAISAKDIFEHQTVRALAGTAVPVPDSAAPEDSAAAYGAMPATPIMERLAQTGIVTDDFAQYAVVRLPTAVPEPVLLAALQTLIDHHDALRMRAEWTPRDQWRVEIPEPGSVRAEDLLRRADGDGSVTQTENERLTAQRRLAPRDGIMLQAVQIERPDGDLLLLLIHHLVVDHVSWQILLPDLERAISGSPLDPVPISLRTWTKALARQAVSEAEARRWRTSAGAAATTIGRRRRDPVRDRTADVVGLTRRLDPGSTRALLTAVPNRFRANVTEILLTALSVALARWRGAEPVLVDIEGNARDTAPELDVSRTVGRLTVMYPVVLDAAVADWDEMLAGGPELVRAVRTVKERLRAVPNHGIGYGLLRRTEAGTELGPDAPIGFGYLGRFDAGGATAGLESFGSSPGSEATCLHELDLIVYVDAEGGLCAHLAWPAELFDRTEVGELTELWTAVLSTFARHHSGAGTGGYTPSDFPLVQIDQDTLDRLERHHGAFTDLLPTTPMQAGMLFHSFYESAADPYAVQLLLTLRGDVDPDRLRAAAAMVLRRHPQLLGAFVVRGVDQPVLALPVDPEPPMRVVEAVGPATEDTVERSAREDLRALDPEVAPAFRIALVHSGPGQWRLVFSFHHALLDGWSTVIFLRELFQSYHGGELEPAPSYRTVLEHLEAKDREKARRAWAENLRGIEPTRVVRTGQAEPVELHMYPLDPEVAAVLTDTAAAHGLTFNSLIQAVWALVLGHLTSSDEVVFGVTVSGRDTGIDTEQVVGMLMNTVPLRVRVDQGITALELASRIQARRSTLLEHDHLGLSDILAVAGAGSELFDTALIFENFPLDMATFADPTAELSVVAVEHRDSTHYPLAVTVFPEPVPRFRLAVRPGQLDWFGTADDIWSVISGWCTAIASRPHEPVGRIRLPAPEVLEWGSGAPVAIADRAVAEVFEEMAAEHGERIALWNAGTETTYGELNARANRLARRLRRRGVGTGTPVGIALPRSTELVVAFLALLKLGAVCLPIHDGYPPERVEWLLRHTGTELVLRDLAPDESAAAALPETNLGTTVHPDAPAWLMFTSGSTGTPKGVRITHRNIVTRALDRIGRGAEHRRLLLHSPYTWDMVVYELWMPLLTGRSAAIAPPGPLDADDYRVVLARGSVTSLLVSAGLFQVLAEAIPAELASMEHIATAGDVPAPAAVARVRAARPDVAVTNLYGPVEATAYALAHRIPHQPIDDRPVPIGVPVDNTGVAVLDAALRPVPAGVTGEIYLYGAGVAGGYLQKPGLSAARFVAGPYGRPGALMYRTGDLGRWDREGRVHFLGRADRQQKINGFRIEPGEVEAAIRREPGIAAAVVTAQQAKTGKTLIAYVVGRERPVDPAGLRARLTETLPSYLVPAVIMPLDELPLTANGKIDTAALPRPEHSSSGAAGTQRQQILASIVAGVLDIDEIGVDDDFFALGGNSLAAIRLVEAVNATFEAGITLRDLFETPTVAGMDQRLDAADPARRRPTLTPRRSTGPVPLTPAQQRLWTINYLSGGQAGYLMSQAVEIEGRVDPAALRAAVADVIARHEILRTVLPYADTGPIQRVLPAPVIDADNGAGAGAAGIDTYFRVDTCTAEDLDAMLTAELRRGFDIQVEMPLRTRLFRLTETRHVFLFVLHHIAGDVESLVRLSHELVFAYTARAAGRAPEWPVPAVQFADYTLWLQELMGEESDPAARATAQARYWLTELAGLPESPVLPTDHARTQRVDNRAGTVPVAFDAELHRAIARTAQECSASPYLILHTAFVCVLEEFGAGYDIPVGVFVSGRDHDALDRMVGCAVHTVVLRADTSGEPTYRDLVRQLRDRLLGATDHKEFPFDRLVALLNPPRSRHHYPLFQVATTFYRDVVTDRPFGGATARLLPLPPQRTEFDLLLQLRDGYLPGQGPAGISGDLIYAAELFERATIEAIADRMRETLAAICADIDAPIGLSRSGYPLPVSTSGGALGDRR</sequence>
<dbReference type="InterPro" id="IPR036736">
    <property type="entry name" value="ACP-like_sf"/>
</dbReference>
<evidence type="ECO:0000259" key="7">
    <source>
        <dbReference type="PROSITE" id="PS50075"/>
    </source>
</evidence>
<dbReference type="UniPathway" id="UPA00011"/>
<evidence type="ECO:0000256" key="2">
    <source>
        <dbReference type="ARBA" id="ARBA00022450"/>
    </source>
</evidence>
<reference evidence="8 9" key="1">
    <citation type="journal article" date="2016" name="Antonie Van Leeuwenhoek">
        <title>Nocardia donostiensis sp. nov., isolated from human respiratory specimens.</title>
        <authorList>
            <person name="Ercibengoa M."/>
            <person name="Bell M."/>
            <person name="Marimon J.M."/>
            <person name="Humrighouse B."/>
            <person name="Klenk H.P."/>
            <person name="Potter G."/>
            <person name="Perez-Trallero E."/>
        </authorList>
    </citation>
    <scope>NUCLEOTIDE SEQUENCE [LARGE SCALE GENOMIC DNA]</scope>
    <source>
        <strain evidence="8 9">X1655</strain>
    </source>
</reference>
<dbReference type="InterPro" id="IPR010071">
    <property type="entry name" value="AA_adenyl_dom"/>
</dbReference>
<dbReference type="GO" id="GO:0003824">
    <property type="term" value="F:catalytic activity"/>
    <property type="evidence" value="ECO:0007669"/>
    <property type="project" value="UniProtKB-KW"/>
</dbReference>
<keyword evidence="5" id="KW-0045">Antibiotic biosynthesis</keyword>
<dbReference type="Pfam" id="PF00501">
    <property type="entry name" value="AMP-binding"/>
    <property type="match status" value="2"/>
</dbReference>
<dbReference type="STRING" id="1538463.B0T36_04675"/>
<dbReference type="FunFam" id="3.40.50.980:FF:000001">
    <property type="entry name" value="Non-ribosomal peptide synthetase"/>
    <property type="match status" value="1"/>
</dbReference>
<dbReference type="GO" id="GO:0008610">
    <property type="term" value="P:lipid biosynthetic process"/>
    <property type="evidence" value="ECO:0007669"/>
    <property type="project" value="UniProtKB-ARBA"/>
</dbReference>
<dbReference type="OrthoDB" id="2472181at2"/>
<dbReference type="GO" id="GO:0031177">
    <property type="term" value="F:phosphopantetheine binding"/>
    <property type="evidence" value="ECO:0007669"/>
    <property type="project" value="InterPro"/>
</dbReference>
<dbReference type="FunFam" id="1.10.1200.10:FF:000005">
    <property type="entry name" value="Nonribosomal peptide synthetase 1"/>
    <property type="match status" value="1"/>
</dbReference>
<gene>
    <name evidence="8" type="ORF">B0T46_12525</name>
</gene>
<dbReference type="InterPro" id="IPR001242">
    <property type="entry name" value="Condensation_dom"/>
</dbReference>
<evidence type="ECO:0000313" key="8">
    <source>
        <dbReference type="EMBL" id="ONM48510.1"/>
    </source>
</evidence>
<dbReference type="Gene3D" id="3.30.300.30">
    <property type="match status" value="2"/>
</dbReference>
<dbReference type="GO" id="GO:0043041">
    <property type="term" value="P:amino acid activation for nonribosomal peptide biosynthetic process"/>
    <property type="evidence" value="ECO:0007669"/>
    <property type="project" value="TreeGrafter"/>
</dbReference>
<dbReference type="SUPFAM" id="SSF52777">
    <property type="entry name" value="CoA-dependent acyltransferases"/>
    <property type="match status" value="8"/>
</dbReference>
<dbReference type="Proteomes" id="UP000188836">
    <property type="component" value="Unassembled WGS sequence"/>
</dbReference>
<dbReference type="RefSeq" id="WP_077116767.1">
    <property type="nucleotide sequence ID" value="NZ_MUKP01000024.1"/>
</dbReference>
<feature type="domain" description="Carrier" evidence="7">
    <location>
        <begin position="2418"/>
        <end position="2493"/>
    </location>
</feature>
<dbReference type="InterPro" id="IPR045851">
    <property type="entry name" value="AMP-bd_C_sf"/>
</dbReference>
<proteinExistence type="predicted"/>
<dbReference type="SMART" id="SM00823">
    <property type="entry name" value="PKS_PP"/>
    <property type="match status" value="2"/>
</dbReference>
<evidence type="ECO:0000256" key="5">
    <source>
        <dbReference type="ARBA" id="ARBA00023194"/>
    </source>
</evidence>
<keyword evidence="9" id="KW-1185">Reference proteome</keyword>
<dbReference type="FunFam" id="3.40.50.980:FF:000002">
    <property type="entry name" value="Enterobactin synthetase component F"/>
    <property type="match status" value="1"/>
</dbReference>
<dbReference type="InterPro" id="IPR025110">
    <property type="entry name" value="AMP-bd_C"/>
</dbReference>
<dbReference type="GO" id="GO:0005829">
    <property type="term" value="C:cytosol"/>
    <property type="evidence" value="ECO:0007669"/>
    <property type="project" value="TreeGrafter"/>
</dbReference>
<evidence type="ECO:0000256" key="4">
    <source>
        <dbReference type="ARBA" id="ARBA00022737"/>
    </source>
</evidence>
<comment type="cofactor">
    <cofactor evidence="1">
        <name>pantetheine 4'-phosphate</name>
        <dbReference type="ChEBI" id="CHEBI:47942"/>
    </cofactor>
</comment>
<dbReference type="Pfam" id="PF00668">
    <property type="entry name" value="Condensation"/>
    <property type="match status" value="4"/>
</dbReference>
<dbReference type="GO" id="GO:0017000">
    <property type="term" value="P:antibiotic biosynthetic process"/>
    <property type="evidence" value="ECO:0007669"/>
    <property type="project" value="UniProtKB-KW"/>
</dbReference>
<dbReference type="FunFam" id="3.40.50.12780:FF:000012">
    <property type="entry name" value="Non-ribosomal peptide synthetase"/>
    <property type="match status" value="1"/>
</dbReference>
<dbReference type="PANTHER" id="PTHR45527">
    <property type="entry name" value="NONRIBOSOMAL PEPTIDE SYNTHETASE"/>
    <property type="match status" value="1"/>
</dbReference>
<dbReference type="InterPro" id="IPR009081">
    <property type="entry name" value="PP-bd_ACP"/>
</dbReference>
<dbReference type="Gene3D" id="3.40.50.12780">
    <property type="entry name" value="N-terminal domain of ligase-like"/>
    <property type="match status" value="2"/>
</dbReference>
<comment type="caution">
    <text evidence="8">The sequence shown here is derived from an EMBL/GenBank/DDBJ whole genome shotgun (WGS) entry which is preliminary data.</text>
</comment>
<dbReference type="InterPro" id="IPR023213">
    <property type="entry name" value="CAT-like_dom_sf"/>
</dbReference>
<dbReference type="PROSITE" id="PS00455">
    <property type="entry name" value="AMP_BINDING"/>
    <property type="match status" value="2"/>
</dbReference>
<evidence type="ECO:0000256" key="6">
    <source>
        <dbReference type="SAM" id="MobiDB-lite"/>
    </source>
</evidence>
<dbReference type="PROSITE" id="PS00012">
    <property type="entry name" value="PHOSPHOPANTETHEINE"/>
    <property type="match status" value="2"/>
</dbReference>
<dbReference type="InterPro" id="IPR020845">
    <property type="entry name" value="AMP-binding_CS"/>
</dbReference>
<dbReference type="GO" id="GO:0044550">
    <property type="term" value="P:secondary metabolite biosynthetic process"/>
    <property type="evidence" value="ECO:0007669"/>
    <property type="project" value="TreeGrafter"/>
</dbReference>
<dbReference type="PROSITE" id="PS50075">
    <property type="entry name" value="CARRIER"/>
    <property type="match status" value="2"/>
</dbReference>
<accession>A0A1W0B904</accession>
<dbReference type="Gene3D" id="1.10.1200.10">
    <property type="entry name" value="ACP-like"/>
    <property type="match status" value="2"/>
</dbReference>
<evidence type="ECO:0000313" key="9">
    <source>
        <dbReference type="Proteomes" id="UP000188836"/>
    </source>
</evidence>
<dbReference type="EMBL" id="MUMY01000009">
    <property type="protein sequence ID" value="ONM48510.1"/>
    <property type="molecule type" value="Genomic_DNA"/>
</dbReference>
<dbReference type="Pfam" id="PF13193">
    <property type="entry name" value="AMP-binding_C"/>
    <property type="match status" value="2"/>
</dbReference>
<dbReference type="InterPro" id="IPR010060">
    <property type="entry name" value="NRPS_synth"/>
</dbReference>
<dbReference type="InterPro" id="IPR020806">
    <property type="entry name" value="PKS_PP-bd"/>
</dbReference>
<dbReference type="InterPro" id="IPR000873">
    <property type="entry name" value="AMP-dep_synth/lig_dom"/>
</dbReference>